<accession>A0A4Y3NKW8</accession>
<dbReference type="EMBL" id="BJMD01000035">
    <property type="protein sequence ID" value="GEB21105.1"/>
    <property type="molecule type" value="Genomic_DNA"/>
</dbReference>
<sequence>MIGSLASFATKVGTTIAAWIESAYVLDAPGPSAEEDGSRLAWLPALSGVTVAGAQAIQSHAVRVPTEP</sequence>
<evidence type="ECO:0000313" key="2">
    <source>
        <dbReference type="Proteomes" id="UP000317715"/>
    </source>
</evidence>
<dbReference type="RefSeq" id="WP_141286453.1">
    <property type="nucleotide sequence ID" value="NZ_BAAAWK010000001.1"/>
</dbReference>
<organism evidence="1 2">
    <name type="scientific">Paenarthrobacter aurescens</name>
    <name type="common">Arthrobacter aurescens</name>
    <dbReference type="NCBI Taxonomy" id="43663"/>
    <lineage>
        <taxon>Bacteria</taxon>
        <taxon>Bacillati</taxon>
        <taxon>Actinomycetota</taxon>
        <taxon>Actinomycetes</taxon>
        <taxon>Micrococcales</taxon>
        <taxon>Micrococcaceae</taxon>
        <taxon>Paenarthrobacter</taxon>
    </lineage>
</organism>
<reference evidence="1 2" key="1">
    <citation type="submission" date="2019-06" db="EMBL/GenBank/DDBJ databases">
        <title>Whole genome shotgun sequence of Paenarthrobacter aurescens NBRC 12136.</title>
        <authorList>
            <person name="Hosoyama A."/>
            <person name="Uohara A."/>
            <person name="Ohji S."/>
            <person name="Ichikawa N."/>
        </authorList>
    </citation>
    <scope>NUCLEOTIDE SEQUENCE [LARGE SCALE GENOMIC DNA]</scope>
    <source>
        <strain evidence="1 2">NBRC 12136</strain>
    </source>
</reference>
<gene>
    <name evidence="1" type="ORF">AAU01_38600</name>
</gene>
<dbReference type="Proteomes" id="UP000317715">
    <property type="component" value="Unassembled WGS sequence"/>
</dbReference>
<protein>
    <submittedName>
        <fullName evidence="1">Uncharacterized protein</fullName>
    </submittedName>
</protein>
<keyword evidence="2" id="KW-1185">Reference proteome</keyword>
<name>A0A4Y3NKW8_PAEAU</name>
<comment type="caution">
    <text evidence="1">The sequence shown here is derived from an EMBL/GenBank/DDBJ whole genome shotgun (WGS) entry which is preliminary data.</text>
</comment>
<dbReference type="OrthoDB" id="4951168at2"/>
<proteinExistence type="predicted"/>
<dbReference type="AlphaFoldDB" id="A0A4Y3NKW8"/>
<evidence type="ECO:0000313" key="1">
    <source>
        <dbReference type="EMBL" id="GEB21105.1"/>
    </source>
</evidence>
<dbReference type="GeneID" id="97299945"/>